<keyword evidence="2" id="KW-1185">Reference proteome</keyword>
<evidence type="ECO:0000313" key="2">
    <source>
        <dbReference type="Proteomes" id="UP001595729"/>
    </source>
</evidence>
<gene>
    <name evidence="1" type="ORF">ACFOPI_23430</name>
</gene>
<dbReference type="PROSITE" id="PS51257">
    <property type="entry name" value="PROKAR_LIPOPROTEIN"/>
    <property type="match status" value="1"/>
</dbReference>
<comment type="caution">
    <text evidence="1">The sequence shown here is derived from an EMBL/GenBank/DDBJ whole genome shotgun (WGS) entry which is preliminary data.</text>
</comment>
<dbReference type="Gene3D" id="2.30.30.830">
    <property type="match status" value="1"/>
</dbReference>
<organism evidence="1 2">
    <name type="scientific">Hydrogenophaga luteola</name>
    <dbReference type="NCBI Taxonomy" id="1591122"/>
    <lineage>
        <taxon>Bacteria</taxon>
        <taxon>Pseudomonadati</taxon>
        <taxon>Pseudomonadota</taxon>
        <taxon>Betaproteobacteria</taxon>
        <taxon>Burkholderiales</taxon>
        <taxon>Comamonadaceae</taxon>
        <taxon>Hydrogenophaga</taxon>
    </lineage>
</organism>
<evidence type="ECO:0000313" key="1">
    <source>
        <dbReference type="EMBL" id="MFC3686565.1"/>
    </source>
</evidence>
<accession>A0ABV7W9V6</accession>
<dbReference type="RefSeq" id="WP_382179588.1">
    <property type="nucleotide sequence ID" value="NZ_JBHRXX010000010.1"/>
</dbReference>
<dbReference type="InterPro" id="IPR007446">
    <property type="entry name" value="PilP"/>
</dbReference>
<proteinExistence type="predicted"/>
<dbReference type="Proteomes" id="UP001595729">
    <property type="component" value="Unassembled WGS sequence"/>
</dbReference>
<dbReference type="Pfam" id="PF04351">
    <property type="entry name" value="PilP"/>
    <property type="match status" value="1"/>
</dbReference>
<reference evidence="2" key="1">
    <citation type="journal article" date="2019" name="Int. J. Syst. Evol. Microbiol.">
        <title>The Global Catalogue of Microorganisms (GCM) 10K type strain sequencing project: providing services to taxonomists for standard genome sequencing and annotation.</title>
        <authorList>
            <consortium name="The Broad Institute Genomics Platform"/>
            <consortium name="The Broad Institute Genome Sequencing Center for Infectious Disease"/>
            <person name="Wu L."/>
            <person name="Ma J."/>
        </authorList>
    </citation>
    <scope>NUCLEOTIDE SEQUENCE [LARGE SCALE GENOMIC DNA]</scope>
    <source>
        <strain evidence="2">KCTC 42501</strain>
    </source>
</reference>
<name>A0ABV7W9V6_9BURK</name>
<dbReference type="EMBL" id="JBHRXX010000010">
    <property type="protein sequence ID" value="MFC3686565.1"/>
    <property type="molecule type" value="Genomic_DNA"/>
</dbReference>
<protein>
    <submittedName>
        <fullName evidence="1">Pilus assembly protein PilP</fullName>
    </submittedName>
</protein>
<sequence>MSTRYFVGGGLILALTLGVAGCADSDQEELSAWMQRERNSIKPDVKPIPEPTKFEPYAYGGERFVEPFSSEKLASILKSGQALPSGQSALIEPELNRRKQPLEAFPLDTMKMVGSLNRSGQLVGLLKVGALLYQVTPGSYLGQNYGRILKIEENQIVLREIVQDAAGEWIERPAALQLQEESTK</sequence>
<dbReference type="PIRSF" id="PIRSF016481">
    <property type="entry name" value="Pilus_assembly_PilP"/>
    <property type="match status" value="1"/>
</dbReference>